<proteinExistence type="predicted"/>
<evidence type="ECO:0000259" key="3">
    <source>
        <dbReference type="Pfam" id="PF20434"/>
    </source>
</evidence>
<keyword evidence="1" id="KW-0378">Hydrolase</keyword>
<dbReference type="Gene3D" id="3.40.50.1820">
    <property type="entry name" value="alpha/beta hydrolase"/>
    <property type="match status" value="1"/>
</dbReference>
<dbReference type="EMBL" id="QGHF01000008">
    <property type="protein sequence ID" value="PWK95335.1"/>
    <property type="molecule type" value="Genomic_DNA"/>
</dbReference>
<dbReference type="OrthoDB" id="9771666at2"/>
<accession>A0A2V2BE42</accession>
<dbReference type="AlphaFoldDB" id="A0A2V2BE42"/>
<dbReference type="InterPro" id="IPR050300">
    <property type="entry name" value="GDXG_lipolytic_enzyme"/>
</dbReference>
<feature type="chain" id="PRO_5015864663" evidence="2">
    <location>
        <begin position="26"/>
        <end position="312"/>
    </location>
</feature>
<keyword evidence="2" id="KW-0732">Signal</keyword>
<reference evidence="4 5" key="1">
    <citation type="submission" date="2018-05" db="EMBL/GenBank/DDBJ databases">
        <title>Genomic Encyclopedia of Type Strains, Phase IV (KMG-V): Genome sequencing to study the core and pangenomes of soil and plant-associated prokaryotes.</title>
        <authorList>
            <person name="Whitman W."/>
        </authorList>
    </citation>
    <scope>NUCLEOTIDE SEQUENCE [LARGE SCALE GENOMIC DNA]</scope>
    <source>
        <strain evidence="4 5">PNA 200-10</strain>
    </source>
</reference>
<organism evidence="4 5">
    <name type="scientific">Pantoea allii</name>
    <dbReference type="NCBI Taxonomy" id="574096"/>
    <lineage>
        <taxon>Bacteria</taxon>
        <taxon>Pseudomonadati</taxon>
        <taxon>Pseudomonadota</taxon>
        <taxon>Gammaproteobacteria</taxon>
        <taxon>Enterobacterales</taxon>
        <taxon>Erwiniaceae</taxon>
        <taxon>Pantoea</taxon>
    </lineage>
</organism>
<dbReference type="InterPro" id="IPR029058">
    <property type="entry name" value="AB_hydrolase_fold"/>
</dbReference>
<dbReference type="Proteomes" id="UP000245981">
    <property type="component" value="Unassembled WGS sequence"/>
</dbReference>
<dbReference type="SUPFAM" id="SSF53474">
    <property type="entry name" value="alpha/beta-Hydrolases"/>
    <property type="match status" value="1"/>
</dbReference>
<dbReference type="RefSeq" id="WP_063877611.1">
    <property type="nucleotide sequence ID" value="NZ_CP125958.1"/>
</dbReference>
<comment type="caution">
    <text evidence="4">The sequence shown here is derived from an EMBL/GenBank/DDBJ whole genome shotgun (WGS) entry which is preliminary data.</text>
</comment>
<dbReference type="STRING" id="574096.HA38_19190"/>
<evidence type="ECO:0000256" key="1">
    <source>
        <dbReference type="ARBA" id="ARBA00022801"/>
    </source>
</evidence>
<feature type="domain" description="BD-FAE-like" evidence="3">
    <location>
        <begin position="97"/>
        <end position="244"/>
    </location>
</feature>
<name>A0A2V2BE42_9GAMM</name>
<dbReference type="PANTHER" id="PTHR48081:SF6">
    <property type="entry name" value="PEPTIDASE S9 PROLYL OLIGOPEPTIDASE CATALYTIC DOMAIN-CONTAINING PROTEIN"/>
    <property type="match status" value="1"/>
</dbReference>
<evidence type="ECO:0000313" key="5">
    <source>
        <dbReference type="Proteomes" id="UP000245981"/>
    </source>
</evidence>
<dbReference type="GO" id="GO:0016787">
    <property type="term" value="F:hydrolase activity"/>
    <property type="evidence" value="ECO:0007669"/>
    <property type="project" value="UniProtKB-KW"/>
</dbReference>
<evidence type="ECO:0000256" key="2">
    <source>
        <dbReference type="SAM" id="SignalP"/>
    </source>
</evidence>
<dbReference type="Pfam" id="PF20434">
    <property type="entry name" value="BD-FAE"/>
    <property type="match status" value="1"/>
</dbReference>
<dbReference type="GeneID" id="99734940"/>
<dbReference type="InterPro" id="IPR049492">
    <property type="entry name" value="BD-FAE-like_dom"/>
</dbReference>
<protein>
    <submittedName>
        <fullName evidence="4">Acetyl esterase/lipase</fullName>
    </submittedName>
</protein>
<dbReference type="PANTHER" id="PTHR48081">
    <property type="entry name" value="AB HYDROLASE SUPERFAMILY PROTEIN C4A8.06C"/>
    <property type="match status" value="1"/>
</dbReference>
<evidence type="ECO:0000313" key="4">
    <source>
        <dbReference type="EMBL" id="PWK95335.1"/>
    </source>
</evidence>
<gene>
    <name evidence="4" type="ORF">C7431_108162</name>
</gene>
<sequence length="312" mass="34179">MITRRRFIFGTGALALSLATSKLFARDDIIPLWPDEPPGGGGPSGTLHVDAWGSWSNIVSPAIQRFRPENPNGEAVLIAAGGGYRWIGMGREAWPVAHWLNANGYTAYVLSYRLPREKWQAGNLAPLQDAQRALRLIRSFERKVHVLGFSAGGHLLGMAAARPEFQSYTPVDRLDQEVPKADSVGLIYPVITLEAPYQHTNTHLMMVGNDASPQEEASWSVQNYVTNLYPPTFLAQAGDDHTSKPFNTQLMRDTCRRNRVPVQLIQLSSGGHGFGLGKAGTPAALWDQAYVKWLENLGQGTSPVRHAATSAL</sequence>
<feature type="signal peptide" evidence="2">
    <location>
        <begin position="1"/>
        <end position="25"/>
    </location>
</feature>